<gene>
    <name evidence="3" type="primary">LOC106470905</name>
</gene>
<feature type="chain" id="PRO_5046687820" evidence="1">
    <location>
        <begin position="22"/>
        <end position="406"/>
    </location>
</feature>
<dbReference type="RefSeq" id="XP_013786936.1">
    <property type="nucleotide sequence ID" value="XM_013931482.2"/>
</dbReference>
<proteinExistence type="predicted"/>
<evidence type="ECO:0000313" key="2">
    <source>
        <dbReference type="Proteomes" id="UP000694941"/>
    </source>
</evidence>
<accession>A0ABM1BQY0</accession>
<evidence type="ECO:0000256" key="1">
    <source>
        <dbReference type="SAM" id="SignalP"/>
    </source>
</evidence>
<evidence type="ECO:0000313" key="3">
    <source>
        <dbReference type="RefSeq" id="XP_013786936.1"/>
    </source>
</evidence>
<feature type="signal peptide" evidence="1">
    <location>
        <begin position="1"/>
        <end position="21"/>
    </location>
</feature>
<sequence length="406" mass="46076">MLMIPWRLLLLLLMAPAGIFAKQFPFDSFVTPKLQDVLMEREKLLNDALSSDDVISVSRRQMEQIPSHLPEFSEPEPTCAELRAVWRHMRRMARHSEITNEIPTFPVTSYPQGFFGYLVDKPRSSIFPKTKPSNRNRSSLRVPVEVYAPEYPKFGKILRGPVDASRMKSSAKTGAKSNRYYNNKYRKTGKNRYDKTRYKSKPVSPNSINSVLSGTFANSPFPEETLGVFGTVVNSPEEKAFLEKQRYLAKSNKFHGVPNRKFSSRKYMKGALAYGSIKEKQKDKYKYGSIVREPPSGGHETGLVLPEEEEKKLNEMGAFGRVVNRAVGFGPDQESCERLEGEPCRQDDDCSCLGNELQCILASCQYGTMSQRMSADVYGMWQDEPLSSAIIGIPRVYPETSRTIRM</sequence>
<name>A0ABM1BQY0_LIMPO</name>
<reference evidence="3" key="1">
    <citation type="submission" date="2025-08" db="UniProtKB">
        <authorList>
            <consortium name="RefSeq"/>
        </authorList>
    </citation>
    <scope>IDENTIFICATION</scope>
    <source>
        <tissue evidence="3">Muscle</tissue>
    </source>
</reference>
<dbReference type="Proteomes" id="UP000694941">
    <property type="component" value="Unplaced"/>
</dbReference>
<dbReference type="GeneID" id="106470905"/>
<keyword evidence="2" id="KW-1185">Reference proteome</keyword>
<keyword evidence="1" id="KW-0732">Signal</keyword>
<organism evidence="2 3">
    <name type="scientific">Limulus polyphemus</name>
    <name type="common">Atlantic horseshoe crab</name>
    <dbReference type="NCBI Taxonomy" id="6850"/>
    <lineage>
        <taxon>Eukaryota</taxon>
        <taxon>Metazoa</taxon>
        <taxon>Ecdysozoa</taxon>
        <taxon>Arthropoda</taxon>
        <taxon>Chelicerata</taxon>
        <taxon>Merostomata</taxon>
        <taxon>Xiphosura</taxon>
        <taxon>Limulidae</taxon>
        <taxon>Limulus</taxon>
    </lineage>
</organism>
<protein>
    <submittedName>
        <fullName evidence="3">Uncharacterized protein LOC106470905 isoform X1</fullName>
    </submittedName>
</protein>